<sequence length="318" mass="35951">EKYLDQLRDSVQNMHRDVADQRLKQRLLNQKRKRGENLVNFDVGDFVLRSRVDERHGNKLQVTWVGPYRVVRADAHSFAVQHLVTGDELDVHSSRLKFYADDSLEGILLAVESLKEHKWNADISDFEILVGWKGLQSIEDSYEPMQNLAKDIRVLLGNYVDKANDQQLTEYWSKLCGDRTQETVAPVTVPVDSTTTTTTSDELRASLVDAGSSRRRLTGRKRNRRPMRKTASGQSQQSANDNAEAMEVTLGATQRQVRLTEASERRVDVVTNSSLSSLGLRTRSMTGAAAVSTTTAKVPMRTSAHDERPPRRSCRRRS</sequence>
<keyword evidence="4" id="KW-1185">Reference proteome</keyword>
<gene>
    <name evidence="3" type="ORF">PHMEG_00034631</name>
</gene>
<feature type="non-terminal residue" evidence="3">
    <location>
        <position position="1"/>
    </location>
</feature>
<dbReference type="InterPro" id="IPR000953">
    <property type="entry name" value="Chromo/chromo_shadow_dom"/>
</dbReference>
<reference evidence="4" key="1">
    <citation type="submission" date="2017-03" db="EMBL/GenBank/DDBJ databases">
        <title>Phytopthora megakarya and P. palmivora, two closely related causual agents of cacao black pod achieved similar genome size and gene model numbers by different mechanisms.</title>
        <authorList>
            <person name="Ali S."/>
            <person name="Shao J."/>
            <person name="Larry D.J."/>
            <person name="Kronmiller B."/>
            <person name="Shen D."/>
            <person name="Strem M.D."/>
            <person name="Melnick R.L."/>
            <person name="Guiltinan M.J."/>
            <person name="Tyler B.M."/>
            <person name="Meinhardt L.W."/>
            <person name="Bailey B.A."/>
        </authorList>
    </citation>
    <scope>NUCLEOTIDE SEQUENCE [LARGE SCALE GENOMIC DNA]</scope>
    <source>
        <strain evidence="4">zdho120</strain>
    </source>
</reference>
<feature type="compositionally biased region" description="Polar residues" evidence="1">
    <location>
        <begin position="231"/>
        <end position="241"/>
    </location>
</feature>
<evidence type="ECO:0000313" key="4">
    <source>
        <dbReference type="Proteomes" id="UP000198211"/>
    </source>
</evidence>
<dbReference type="Proteomes" id="UP000198211">
    <property type="component" value="Unassembled WGS sequence"/>
</dbReference>
<comment type="caution">
    <text evidence="3">The sequence shown here is derived from an EMBL/GenBank/DDBJ whole genome shotgun (WGS) entry which is preliminary data.</text>
</comment>
<dbReference type="AlphaFoldDB" id="A0A225UQY0"/>
<evidence type="ECO:0000259" key="2">
    <source>
        <dbReference type="PROSITE" id="PS50013"/>
    </source>
</evidence>
<feature type="region of interest" description="Disordered" evidence="1">
    <location>
        <begin position="210"/>
        <end position="242"/>
    </location>
</feature>
<accession>A0A225UQY0</accession>
<evidence type="ECO:0000313" key="3">
    <source>
        <dbReference type="EMBL" id="OWY95378.1"/>
    </source>
</evidence>
<name>A0A225UQY0_9STRA</name>
<feature type="domain" description="Chromo" evidence="2">
    <location>
        <begin position="102"/>
        <end position="171"/>
    </location>
</feature>
<dbReference type="OrthoDB" id="78362at2759"/>
<evidence type="ECO:0000256" key="1">
    <source>
        <dbReference type="SAM" id="MobiDB-lite"/>
    </source>
</evidence>
<dbReference type="PROSITE" id="PS50013">
    <property type="entry name" value="CHROMO_2"/>
    <property type="match status" value="1"/>
</dbReference>
<feature type="compositionally biased region" description="Basic residues" evidence="1">
    <location>
        <begin position="213"/>
        <end position="228"/>
    </location>
</feature>
<dbReference type="SUPFAM" id="SSF54160">
    <property type="entry name" value="Chromo domain-like"/>
    <property type="match status" value="1"/>
</dbReference>
<dbReference type="InterPro" id="IPR016197">
    <property type="entry name" value="Chromo-like_dom_sf"/>
</dbReference>
<organism evidence="3 4">
    <name type="scientific">Phytophthora megakarya</name>
    <dbReference type="NCBI Taxonomy" id="4795"/>
    <lineage>
        <taxon>Eukaryota</taxon>
        <taxon>Sar</taxon>
        <taxon>Stramenopiles</taxon>
        <taxon>Oomycota</taxon>
        <taxon>Peronosporomycetes</taxon>
        <taxon>Peronosporales</taxon>
        <taxon>Peronosporaceae</taxon>
        <taxon>Phytophthora</taxon>
    </lineage>
</organism>
<feature type="region of interest" description="Disordered" evidence="1">
    <location>
        <begin position="286"/>
        <end position="318"/>
    </location>
</feature>
<proteinExistence type="predicted"/>
<dbReference type="EMBL" id="NBNE01013011">
    <property type="protein sequence ID" value="OWY95378.1"/>
    <property type="molecule type" value="Genomic_DNA"/>
</dbReference>
<protein>
    <recommendedName>
        <fullName evidence="2">Chromo domain-containing protein</fullName>
    </recommendedName>
</protein>